<organism evidence="2 3">
    <name type="scientific">Actinoplanes siamensis</name>
    <dbReference type="NCBI Taxonomy" id="1223317"/>
    <lineage>
        <taxon>Bacteria</taxon>
        <taxon>Bacillati</taxon>
        <taxon>Actinomycetota</taxon>
        <taxon>Actinomycetes</taxon>
        <taxon>Micromonosporales</taxon>
        <taxon>Micromonosporaceae</taxon>
        <taxon>Actinoplanes</taxon>
    </lineage>
</organism>
<name>A0A919TK78_9ACTN</name>
<sequence>MQARVSAITVATAAISGLLNTSVPAHAAPSNLSHTAVWANVAATDTIGMGNCYINIHDRSSGDVLQTRGPFYTTHSDCIDRQAALQDELPQYEVTLYFVADES</sequence>
<dbReference type="Proteomes" id="UP000629619">
    <property type="component" value="Unassembled WGS sequence"/>
</dbReference>
<evidence type="ECO:0000256" key="1">
    <source>
        <dbReference type="SAM" id="SignalP"/>
    </source>
</evidence>
<reference evidence="2" key="1">
    <citation type="submission" date="2021-01" db="EMBL/GenBank/DDBJ databases">
        <title>Whole genome shotgun sequence of Actinoplanes siamensis NBRC 109076.</title>
        <authorList>
            <person name="Komaki H."/>
            <person name="Tamura T."/>
        </authorList>
    </citation>
    <scope>NUCLEOTIDE SEQUENCE</scope>
    <source>
        <strain evidence="2">NBRC 109076</strain>
    </source>
</reference>
<gene>
    <name evidence="2" type="ORF">Asi03nite_24680</name>
</gene>
<feature type="signal peptide" evidence="1">
    <location>
        <begin position="1"/>
        <end position="27"/>
    </location>
</feature>
<evidence type="ECO:0000313" key="2">
    <source>
        <dbReference type="EMBL" id="GIF04930.1"/>
    </source>
</evidence>
<dbReference type="EMBL" id="BOMW01000022">
    <property type="protein sequence ID" value="GIF04930.1"/>
    <property type="molecule type" value="Genomic_DNA"/>
</dbReference>
<feature type="chain" id="PRO_5036976552" evidence="1">
    <location>
        <begin position="28"/>
        <end position="103"/>
    </location>
</feature>
<comment type="caution">
    <text evidence="2">The sequence shown here is derived from an EMBL/GenBank/DDBJ whole genome shotgun (WGS) entry which is preliminary data.</text>
</comment>
<protein>
    <submittedName>
        <fullName evidence="2">Uncharacterized protein</fullName>
    </submittedName>
</protein>
<evidence type="ECO:0000313" key="3">
    <source>
        <dbReference type="Proteomes" id="UP000629619"/>
    </source>
</evidence>
<keyword evidence="3" id="KW-1185">Reference proteome</keyword>
<accession>A0A919TK78</accession>
<proteinExistence type="predicted"/>
<keyword evidence="1" id="KW-0732">Signal</keyword>
<dbReference type="AlphaFoldDB" id="A0A919TK78"/>